<proteinExistence type="predicted"/>
<protein>
    <submittedName>
        <fullName evidence="2">Uncharacterized protein</fullName>
    </submittedName>
</protein>
<accession>A0A4Y9YDV6</accession>
<name>A0A4Y9YDV6_9AGAM</name>
<comment type="caution">
    <text evidence="2">The sequence shown here is derived from an EMBL/GenBank/DDBJ whole genome shotgun (WGS) entry which is preliminary data.</text>
</comment>
<feature type="non-terminal residue" evidence="2">
    <location>
        <position position="1"/>
    </location>
</feature>
<dbReference type="AlphaFoldDB" id="A0A4Y9YDV6"/>
<feature type="compositionally biased region" description="Basic and acidic residues" evidence="1">
    <location>
        <begin position="201"/>
        <end position="211"/>
    </location>
</feature>
<gene>
    <name evidence="2" type="ORF">EVG20_g7320</name>
</gene>
<dbReference type="OrthoDB" id="431557at2759"/>
<feature type="region of interest" description="Disordered" evidence="1">
    <location>
        <begin position="200"/>
        <end position="363"/>
    </location>
</feature>
<dbReference type="Proteomes" id="UP000298327">
    <property type="component" value="Unassembled WGS sequence"/>
</dbReference>
<feature type="region of interest" description="Disordered" evidence="1">
    <location>
        <begin position="469"/>
        <end position="502"/>
    </location>
</feature>
<feature type="compositionally biased region" description="Gly residues" evidence="1">
    <location>
        <begin position="8"/>
        <end position="59"/>
    </location>
</feature>
<keyword evidence="3" id="KW-1185">Reference proteome</keyword>
<feature type="compositionally biased region" description="Basic and acidic residues" evidence="1">
    <location>
        <begin position="166"/>
        <end position="176"/>
    </location>
</feature>
<feature type="region of interest" description="Disordered" evidence="1">
    <location>
        <begin position="514"/>
        <end position="534"/>
    </location>
</feature>
<dbReference type="EMBL" id="SEOQ01000548">
    <property type="protein sequence ID" value="TFY60714.1"/>
    <property type="molecule type" value="Genomic_DNA"/>
</dbReference>
<feature type="region of interest" description="Disordered" evidence="1">
    <location>
        <begin position="396"/>
        <end position="420"/>
    </location>
</feature>
<sequence>SMGQQSQMGGGFGAGRPNGQGGSMSRGGGPGGRGGSGVGRGRGGNMGNNRGGTGRGRGGSMYSSSGRGGGQGGQQLKGHGSRGNLGGNRDYGNRRGGSFSGGGSGGVSGGGHGHQQGAGGSYRGRGQGPNYSNNYTRGGRHEGGGTFGSRDGVTSSSFVSTTSSSGKKDENRRTLTDFKIVGLEVRELDWSWGLLPSAEVPAKDEPVDGEHVPPTASAQTEDETSNAEPAQEPTEAHATSTDTAPSSPAKQESGDAVPIKAESSTAGDATEPSTPAPSSVPTTKALSDMPAPSPPPSRIRIYFHTPVTPDDSHPIPHGTGSFSLASSNDAGTRKGKRKKLEDDDGDIEERRAPPPPPGGQHERAMSVEGIDRDSVAPSVAETTSEGDWLMAAIGEDEGDDADGEGDLHVSEVDPQADGDGSGYVAETEDVSTIIHALVLNHEQPVPALVPTSLTFCSFRCEGNIGGAASDHDHDHADGGEHGLSNHDSVPEDPPGLGDGQLLDDAHSALAASVEAGAKGSSDAPSGPTGAGGAVQELLNGHSSIAIPHPEQQSPEALDVAVVVQEQSDVLVKPAAEPAPSAISSDVPVVVVSDAPDSTVASSHASVDSVIAPPEPAAPAAEQSADSVSSPDAQVPPSTQPDSITSSADGGDIPLTQEISFGDVRSSTLNDDAAYDSATQVETQIDDLASPDATTLVSGSSISTYGELNQLPLKTDPHPGLPTPSANRLSISYAGGTKRLVINAEVVESLKVFRAEGRIEVRMTLDKEETNGLNGVLIESLSEATKSYTPLETLSAAVESDSTVPPFSKATLPCKVLLLVHLDTERPLSEPKWVKSGDVQEWLKSMFGRMFWVAGDAAEGWEKKIEVIDPDPAPTIWTVLEGWSVNSPVGTLTERQRFLRTHMTEPDNILEILLRLVRGERATPFSQSSPAISAPSISGPLLSALSQGSAHGAQQTHVSLAVLAMVRMAVEYAKRAVGEEKGKSEVEERVGEIIRCLPSHLLYKSLDGIFKEWKVEKKGGR</sequence>
<feature type="compositionally biased region" description="Polar residues" evidence="1">
    <location>
        <begin position="237"/>
        <end position="250"/>
    </location>
</feature>
<reference evidence="2 3" key="1">
    <citation type="submission" date="2019-02" db="EMBL/GenBank/DDBJ databases">
        <title>Genome sequencing of the rare red list fungi Dentipellis fragilis.</title>
        <authorList>
            <person name="Buettner E."/>
            <person name="Kellner H."/>
        </authorList>
    </citation>
    <scope>NUCLEOTIDE SEQUENCE [LARGE SCALE GENOMIC DNA]</scope>
    <source>
        <strain evidence="2 3">DSM 105465</strain>
    </source>
</reference>
<feature type="region of interest" description="Disordered" evidence="1">
    <location>
        <begin position="602"/>
        <end position="654"/>
    </location>
</feature>
<feature type="compositionally biased region" description="Polar residues" evidence="1">
    <location>
        <begin position="623"/>
        <end position="647"/>
    </location>
</feature>
<feature type="compositionally biased region" description="Basic and acidic residues" evidence="1">
    <location>
        <begin position="469"/>
        <end position="484"/>
    </location>
</feature>
<feature type="compositionally biased region" description="Polar residues" evidence="1">
    <location>
        <begin position="320"/>
        <end position="330"/>
    </location>
</feature>
<evidence type="ECO:0000256" key="1">
    <source>
        <dbReference type="SAM" id="MobiDB-lite"/>
    </source>
</evidence>
<evidence type="ECO:0000313" key="3">
    <source>
        <dbReference type="Proteomes" id="UP000298327"/>
    </source>
</evidence>
<evidence type="ECO:0000313" key="2">
    <source>
        <dbReference type="EMBL" id="TFY60714.1"/>
    </source>
</evidence>
<organism evidence="2 3">
    <name type="scientific">Dentipellis fragilis</name>
    <dbReference type="NCBI Taxonomy" id="205917"/>
    <lineage>
        <taxon>Eukaryota</taxon>
        <taxon>Fungi</taxon>
        <taxon>Dikarya</taxon>
        <taxon>Basidiomycota</taxon>
        <taxon>Agaricomycotina</taxon>
        <taxon>Agaricomycetes</taxon>
        <taxon>Russulales</taxon>
        <taxon>Hericiaceae</taxon>
        <taxon>Dentipellis</taxon>
    </lineage>
</organism>
<feature type="compositionally biased region" description="Gly residues" evidence="1">
    <location>
        <begin position="66"/>
        <end position="86"/>
    </location>
</feature>
<feature type="compositionally biased region" description="Low complexity" evidence="1">
    <location>
        <begin position="148"/>
        <end position="165"/>
    </location>
</feature>
<dbReference type="STRING" id="205917.A0A4Y9YDV6"/>
<feature type="compositionally biased region" description="Gly residues" evidence="1">
    <location>
        <begin position="94"/>
        <end position="127"/>
    </location>
</feature>
<feature type="compositionally biased region" description="Low complexity" evidence="1">
    <location>
        <begin position="269"/>
        <end position="285"/>
    </location>
</feature>
<feature type="region of interest" description="Disordered" evidence="1">
    <location>
        <begin position="1"/>
        <end position="180"/>
    </location>
</feature>